<feature type="region of interest" description="Disordered" evidence="1">
    <location>
        <begin position="23"/>
        <end position="59"/>
    </location>
</feature>
<dbReference type="Proteomes" id="UP000030653">
    <property type="component" value="Unassembled WGS sequence"/>
</dbReference>
<name>M5FTF0_DACPD</name>
<dbReference type="HOGENOM" id="CLU_2426980_0_0_1"/>
<keyword evidence="3" id="KW-1185">Reference proteome</keyword>
<evidence type="ECO:0000313" key="2">
    <source>
        <dbReference type="EMBL" id="EJT99338.1"/>
    </source>
</evidence>
<organism evidence="2 3">
    <name type="scientific">Dacryopinax primogenitus (strain DJM 731)</name>
    <name type="common">Brown rot fungus</name>
    <dbReference type="NCBI Taxonomy" id="1858805"/>
    <lineage>
        <taxon>Eukaryota</taxon>
        <taxon>Fungi</taxon>
        <taxon>Dikarya</taxon>
        <taxon>Basidiomycota</taxon>
        <taxon>Agaricomycotina</taxon>
        <taxon>Dacrymycetes</taxon>
        <taxon>Dacrymycetales</taxon>
        <taxon>Dacrymycetaceae</taxon>
        <taxon>Dacryopinax</taxon>
    </lineage>
</organism>
<gene>
    <name evidence="2" type="ORF">DACRYDRAFT_23905</name>
</gene>
<reference evidence="2 3" key="1">
    <citation type="journal article" date="2012" name="Science">
        <title>The Paleozoic origin of enzymatic lignin decomposition reconstructed from 31 fungal genomes.</title>
        <authorList>
            <person name="Floudas D."/>
            <person name="Binder M."/>
            <person name="Riley R."/>
            <person name="Barry K."/>
            <person name="Blanchette R.A."/>
            <person name="Henrissat B."/>
            <person name="Martinez A.T."/>
            <person name="Otillar R."/>
            <person name="Spatafora J.W."/>
            <person name="Yadav J.S."/>
            <person name="Aerts A."/>
            <person name="Benoit I."/>
            <person name="Boyd A."/>
            <person name="Carlson A."/>
            <person name="Copeland A."/>
            <person name="Coutinho P.M."/>
            <person name="de Vries R.P."/>
            <person name="Ferreira P."/>
            <person name="Findley K."/>
            <person name="Foster B."/>
            <person name="Gaskell J."/>
            <person name="Glotzer D."/>
            <person name="Gorecki P."/>
            <person name="Heitman J."/>
            <person name="Hesse C."/>
            <person name="Hori C."/>
            <person name="Igarashi K."/>
            <person name="Jurgens J.A."/>
            <person name="Kallen N."/>
            <person name="Kersten P."/>
            <person name="Kohler A."/>
            <person name="Kuees U."/>
            <person name="Kumar T.K.A."/>
            <person name="Kuo A."/>
            <person name="LaButti K."/>
            <person name="Larrondo L.F."/>
            <person name="Lindquist E."/>
            <person name="Ling A."/>
            <person name="Lombard V."/>
            <person name="Lucas S."/>
            <person name="Lundell T."/>
            <person name="Martin R."/>
            <person name="McLaughlin D.J."/>
            <person name="Morgenstern I."/>
            <person name="Morin E."/>
            <person name="Murat C."/>
            <person name="Nagy L.G."/>
            <person name="Nolan M."/>
            <person name="Ohm R.A."/>
            <person name="Patyshakuliyeva A."/>
            <person name="Rokas A."/>
            <person name="Ruiz-Duenas F.J."/>
            <person name="Sabat G."/>
            <person name="Salamov A."/>
            <person name="Samejima M."/>
            <person name="Schmutz J."/>
            <person name="Slot J.C."/>
            <person name="St John F."/>
            <person name="Stenlid J."/>
            <person name="Sun H."/>
            <person name="Sun S."/>
            <person name="Syed K."/>
            <person name="Tsang A."/>
            <person name="Wiebenga A."/>
            <person name="Young D."/>
            <person name="Pisabarro A."/>
            <person name="Eastwood D.C."/>
            <person name="Martin F."/>
            <person name="Cullen D."/>
            <person name="Grigoriev I.V."/>
            <person name="Hibbett D.S."/>
        </authorList>
    </citation>
    <scope>NUCLEOTIDE SEQUENCE [LARGE SCALE GENOMIC DNA]</scope>
    <source>
        <strain evidence="2 3">DJM-731 SS1</strain>
    </source>
</reference>
<evidence type="ECO:0000313" key="3">
    <source>
        <dbReference type="Proteomes" id="UP000030653"/>
    </source>
</evidence>
<dbReference type="GeneID" id="63688515"/>
<evidence type="ECO:0000256" key="1">
    <source>
        <dbReference type="SAM" id="MobiDB-lite"/>
    </source>
</evidence>
<dbReference type="AlphaFoldDB" id="M5FTF0"/>
<proteinExistence type="predicted"/>
<accession>M5FTF0</accession>
<dbReference type="EMBL" id="JH795870">
    <property type="protein sequence ID" value="EJT99338.1"/>
    <property type="molecule type" value="Genomic_DNA"/>
</dbReference>
<dbReference type="RefSeq" id="XP_040626236.1">
    <property type="nucleotide sequence ID" value="XM_040773453.1"/>
</dbReference>
<sequence length="91" mass="10158">MSNTRKLSGPIALSYSRYVHLPSRSSVAEEDTGTLRSEQGASKKHRGRTPSRHSRSAFSVGITRSLPRQIGKQGLPQDQFSSRFLLARLFE</sequence>
<feature type="compositionally biased region" description="Basic residues" evidence="1">
    <location>
        <begin position="42"/>
        <end position="55"/>
    </location>
</feature>
<protein>
    <submittedName>
        <fullName evidence="2">Uncharacterized protein</fullName>
    </submittedName>
</protein>